<keyword evidence="1" id="KW-1133">Transmembrane helix</keyword>
<keyword evidence="3" id="KW-1185">Reference proteome</keyword>
<accession>A0ABW3L7M6</accession>
<protein>
    <submittedName>
        <fullName evidence="2">Uncharacterized protein</fullName>
    </submittedName>
</protein>
<evidence type="ECO:0000313" key="2">
    <source>
        <dbReference type="EMBL" id="MFD1030607.1"/>
    </source>
</evidence>
<dbReference type="Proteomes" id="UP001597109">
    <property type="component" value="Unassembled WGS sequence"/>
</dbReference>
<name>A0ABW3L7M6_9BACL</name>
<comment type="caution">
    <text evidence="2">The sequence shown here is derived from an EMBL/GenBank/DDBJ whole genome shotgun (WGS) entry which is preliminary data.</text>
</comment>
<sequence>MLKKVVVGVPLLTLVALFIFVIFINLNSFDSASVEEEKVNAANAVSIDLSETVFADPKEYGQPIEKSRFGEPKDFIIAIHSEWSEMDTGEQYAISFGSESYGLISSI</sequence>
<dbReference type="EMBL" id="JBHTKI010000007">
    <property type="protein sequence ID" value="MFD1030607.1"/>
    <property type="molecule type" value="Genomic_DNA"/>
</dbReference>
<organism evidence="2 3">
    <name type="scientific">Metaplanococcus flavidus</name>
    <dbReference type="NCBI Taxonomy" id="569883"/>
    <lineage>
        <taxon>Bacteria</taxon>
        <taxon>Bacillati</taxon>
        <taxon>Bacillota</taxon>
        <taxon>Bacilli</taxon>
        <taxon>Bacillales</taxon>
        <taxon>Caryophanaceae</taxon>
        <taxon>Metaplanococcus</taxon>
    </lineage>
</organism>
<evidence type="ECO:0000256" key="1">
    <source>
        <dbReference type="SAM" id="Phobius"/>
    </source>
</evidence>
<dbReference type="RefSeq" id="WP_144840287.1">
    <property type="nucleotide sequence ID" value="NZ_JBHTKI010000007.1"/>
</dbReference>
<keyword evidence="1" id="KW-0812">Transmembrane</keyword>
<gene>
    <name evidence="2" type="ORF">ACFQ1X_04115</name>
</gene>
<evidence type="ECO:0000313" key="3">
    <source>
        <dbReference type="Proteomes" id="UP001597109"/>
    </source>
</evidence>
<reference evidence="3" key="1">
    <citation type="journal article" date="2019" name="Int. J. Syst. Evol. Microbiol.">
        <title>The Global Catalogue of Microorganisms (GCM) 10K type strain sequencing project: providing services to taxonomists for standard genome sequencing and annotation.</title>
        <authorList>
            <consortium name="The Broad Institute Genomics Platform"/>
            <consortium name="The Broad Institute Genome Sequencing Center for Infectious Disease"/>
            <person name="Wu L."/>
            <person name="Ma J."/>
        </authorList>
    </citation>
    <scope>NUCLEOTIDE SEQUENCE [LARGE SCALE GENOMIC DNA]</scope>
    <source>
        <strain evidence="3">CCUG 56756</strain>
    </source>
</reference>
<feature type="transmembrane region" description="Helical" evidence="1">
    <location>
        <begin position="6"/>
        <end position="26"/>
    </location>
</feature>
<keyword evidence="1" id="KW-0472">Membrane</keyword>
<proteinExistence type="predicted"/>